<dbReference type="Proteomes" id="UP000048948">
    <property type="component" value="Unassembled WGS sequence"/>
</dbReference>
<gene>
    <name evidence="2" type="ORF">ERS027646_03262</name>
</gene>
<protein>
    <submittedName>
        <fullName evidence="2">Uncharacterized protein</fullName>
    </submittedName>
</protein>
<reference evidence="2 3" key="1">
    <citation type="submission" date="2015-03" db="EMBL/GenBank/DDBJ databases">
        <authorList>
            <consortium name="Pathogen Informatics"/>
        </authorList>
    </citation>
    <scope>NUCLEOTIDE SEQUENCE [LARGE SCALE GENOMIC DNA]</scope>
    <source>
        <strain evidence="2 3">Bir 172</strain>
    </source>
</reference>
<evidence type="ECO:0000313" key="3">
    <source>
        <dbReference type="Proteomes" id="UP000048948"/>
    </source>
</evidence>
<sequence length="240" mass="26344">MQRGEVHPDLVGAASFQMHVEQAGCHERFQRVVVRKAVPAILGDRELPFMAAMTTDRRVDRSAGRIWMSLNQRVVPLVHRAVFERPLQHGVRPLGDRHYHHPGGPDVEAMHDALPLVHPGCGDPVPGGGESAEHRRSGPADRRMRGNCSRFVDRNDVVVGIQNRHALDIDGGVLQRRGRLGQPHLQQGAGDEPIGLSGRHAIQLDRALFGEGSRSGPRQSQQAGQSGVNTHSRQSIRNGH</sequence>
<organism evidence="2 3">
    <name type="scientific">Mycobacterium tuberculosis</name>
    <dbReference type="NCBI Taxonomy" id="1773"/>
    <lineage>
        <taxon>Bacteria</taxon>
        <taxon>Bacillati</taxon>
        <taxon>Actinomycetota</taxon>
        <taxon>Actinomycetes</taxon>
        <taxon>Mycobacteriales</taxon>
        <taxon>Mycobacteriaceae</taxon>
        <taxon>Mycobacterium</taxon>
        <taxon>Mycobacterium tuberculosis complex</taxon>
    </lineage>
</organism>
<name>A0A655AH87_MYCTX</name>
<evidence type="ECO:0000256" key="1">
    <source>
        <dbReference type="SAM" id="MobiDB-lite"/>
    </source>
</evidence>
<accession>A0A655AH87</accession>
<evidence type="ECO:0000313" key="2">
    <source>
        <dbReference type="EMBL" id="CKT27237.1"/>
    </source>
</evidence>
<dbReference type="EMBL" id="CNGE01000735">
    <property type="protein sequence ID" value="CKT27237.1"/>
    <property type="molecule type" value="Genomic_DNA"/>
</dbReference>
<feature type="compositionally biased region" description="Basic and acidic residues" evidence="1">
    <location>
        <begin position="131"/>
        <end position="144"/>
    </location>
</feature>
<feature type="region of interest" description="Disordered" evidence="1">
    <location>
        <begin position="124"/>
        <end position="146"/>
    </location>
</feature>
<feature type="compositionally biased region" description="Polar residues" evidence="1">
    <location>
        <begin position="216"/>
        <end position="240"/>
    </location>
</feature>
<feature type="region of interest" description="Disordered" evidence="1">
    <location>
        <begin position="209"/>
        <end position="240"/>
    </location>
</feature>
<dbReference type="AlphaFoldDB" id="A0A655AH87"/>
<proteinExistence type="predicted"/>